<evidence type="ECO:0000313" key="3">
    <source>
        <dbReference type="Proteomes" id="UP000198618"/>
    </source>
</evidence>
<feature type="transmembrane region" description="Helical" evidence="1">
    <location>
        <begin position="86"/>
        <end position="104"/>
    </location>
</feature>
<dbReference type="AlphaFoldDB" id="A0A1I0GL92"/>
<evidence type="ECO:0000313" key="2">
    <source>
        <dbReference type="EMBL" id="SET71795.1"/>
    </source>
</evidence>
<dbReference type="OrthoDB" id="2453726at2"/>
<dbReference type="EMBL" id="FOHE01000022">
    <property type="protein sequence ID" value="SET71795.1"/>
    <property type="molecule type" value="Genomic_DNA"/>
</dbReference>
<dbReference type="STRING" id="930131.SAMN05216389_12266"/>
<name>A0A1I0GL92_9BACI</name>
<keyword evidence="3" id="KW-1185">Reference proteome</keyword>
<dbReference type="RefSeq" id="WP_090872263.1">
    <property type="nucleotide sequence ID" value="NZ_FOHE01000022.1"/>
</dbReference>
<gene>
    <name evidence="2" type="ORF">SAMN05216389_12266</name>
</gene>
<keyword evidence="1" id="KW-1133">Transmembrane helix</keyword>
<sequence length="233" mass="26387">MGRQIRGLLYFYMTDIRYSLMIFWSILFGILVVSLSFSYFLLGVDDGMMAFGFPFATYFYCIFLGFITVKEGIPFSLKMGATRKNIFISIGVFFFLIALVKALVSNTLHLVTYLFKETAGIHTFHLLHPAQFMEDTWLNRVVIDTSVMFFLLVFTFVLGLLFYKFGMVGAGSVTALLVVALLLGIAQGWAVEFIVNLFADVDILFFLQVLAVGILGYLLTFVLVRRITIVKVK</sequence>
<evidence type="ECO:0000256" key="1">
    <source>
        <dbReference type="SAM" id="Phobius"/>
    </source>
</evidence>
<evidence type="ECO:0008006" key="4">
    <source>
        <dbReference type="Google" id="ProtNLM"/>
    </source>
</evidence>
<accession>A0A1I0GL92</accession>
<feature type="transmembrane region" description="Helical" evidence="1">
    <location>
        <begin position="141"/>
        <end position="163"/>
    </location>
</feature>
<dbReference type="Proteomes" id="UP000198618">
    <property type="component" value="Unassembled WGS sequence"/>
</dbReference>
<organism evidence="2 3">
    <name type="scientific">Oceanobacillus limi</name>
    <dbReference type="NCBI Taxonomy" id="930131"/>
    <lineage>
        <taxon>Bacteria</taxon>
        <taxon>Bacillati</taxon>
        <taxon>Bacillota</taxon>
        <taxon>Bacilli</taxon>
        <taxon>Bacillales</taxon>
        <taxon>Bacillaceae</taxon>
        <taxon>Oceanobacillus</taxon>
    </lineage>
</organism>
<protein>
    <recommendedName>
        <fullName evidence="4">ABC-2 type transport system permease protein</fullName>
    </recommendedName>
</protein>
<feature type="transmembrane region" description="Helical" evidence="1">
    <location>
        <begin position="170"/>
        <end position="191"/>
    </location>
</feature>
<feature type="transmembrane region" description="Helical" evidence="1">
    <location>
        <begin position="203"/>
        <end position="224"/>
    </location>
</feature>
<feature type="transmembrane region" description="Helical" evidence="1">
    <location>
        <begin position="21"/>
        <end position="42"/>
    </location>
</feature>
<feature type="transmembrane region" description="Helical" evidence="1">
    <location>
        <begin position="48"/>
        <end position="66"/>
    </location>
</feature>
<proteinExistence type="predicted"/>
<reference evidence="2 3" key="1">
    <citation type="submission" date="2016-10" db="EMBL/GenBank/DDBJ databases">
        <authorList>
            <person name="de Groot N.N."/>
        </authorList>
    </citation>
    <scope>NUCLEOTIDE SEQUENCE [LARGE SCALE GENOMIC DNA]</scope>
    <source>
        <strain evidence="2 3">IBRC-M 10780</strain>
    </source>
</reference>
<keyword evidence="1" id="KW-0472">Membrane</keyword>
<keyword evidence="1" id="KW-0812">Transmembrane</keyword>